<keyword evidence="8" id="KW-1185">Reference proteome</keyword>
<protein>
    <recommendedName>
        <fullName evidence="5">Indoleamine 2,3-dioxygenase</fullName>
        <ecNumber evidence="5">1.13.11.52</ecNumber>
    </recommendedName>
</protein>
<keyword evidence="2 4" id="KW-0479">Metal-binding</keyword>
<reference evidence="7" key="1">
    <citation type="journal article" date="2020" name="Stud. Mycol.">
        <title>101 Dothideomycetes genomes: a test case for predicting lifestyles and emergence of pathogens.</title>
        <authorList>
            <person name="Haridas S."/>
            <person name="Albert R."/>
            <person name="Binder M."/>
            <person name="Bloem J."/>
            <person name="Labutti K."/>
            <person name="Salamov A."/>
            <person name="Andreopoulos B."/>
            <person name="Baker S."/>
            <person name="Barry K."/>
            <person name="Bills G."/>
            <person name="Bluhm B."/>
            <person name="Cannon C."/>
            <person name="Castanera R."/>
            <person name="Culley D."/>
            <person name="Daum C."/>
            <person name="Ezra D."/>
            <person name="Gonzalez J."/>
            <person name="Henrissat B."/>
            <person name="Kuo A."/>
            <person name="Liang C."/>
            <person name="Lipzen A."/>
            <person name="Lutzoni F."/>
            <person name="Magnuson J."/>
            <person name="Mondo S."/>
            <person name="Nolan M."/>
            <person name="Ohm R."/>
            <person name="Pangilinan J."/>
            <person name="Park H.-J."/>
            <person name="Ramirez L."/>
            <person name="Alfaro M."/>
            <person name="Sun H."/>
            <person name="Tritt A."/>
            <person name="Yoshinaga Y."/>
            <person name="Zwiers L.-H."/>
            <person name="Turgeon B."/>
            <person name="Goodwin S."/>
            <person name="Spatafora J."/>
            <person name="Crous P."/>
            <person name="Grigoriev I."/>
        </authorList>
    </citation>
    <scope>NUCLEOTIDE SEQUENCE</scope>
    <source>
        <strain evidence="7">CBS 183.55</strain>
    </source>
</reference>
<evidence type="ECO:0000256" key="5">
    <source>
        <dbReference type="RuleBase" id="RU369119"/>
    </source>
</evidence>
<dbReference type="PANTHER" id="PTHR28657:SF11">
    <property type="entry name" value="INDOLEAMINE 2,3-DIOXYGENASE"/>
    <property type="match status" value="1"/>
</dbReference>
<comment type="catalytic activity">
    <reaction evidence="5">
        <text>L-tryptophan + O2 = N-formyl-L-kynurenine</text>
        <dbReference type="Rhea" id="RHEA:24536"/>
        <dbReference type="ChEBI" id="CHEBI:15379"/>
        <dbReference type="ChEBI" id="CHEBI:57912"/>
        <dbReference type="ChEBI" id="CHEBI:58629"/>
    </reaction>
</comment>
<evidence type="ECO:0000313" key="8">
    <source>
        <dbReference type="Proteomes" id="UP000800082"/>
    </source>
</evidence>
<dbReference type="GO" id="GO:0020037">
    <property type="term" value="F:heme binding"/>
    <property type="evidence" value="ECO:0007669"/>
    <property type="project" value="UniProtKB-UniRule"/>
</dbReference>
<keyword evidence="5" id="KW-0223">Dioxygenase</keyword>
<dbReference type="Gene3D" id="1.20.58.480">
    <property type="match status" value="1"/>
</dbReference>
<dbReference type="GO" id="GO:0033754">
    <property type="term" value="F:indoleamine 2,3-dioxygenase activity"/>
    <property type="evidence" value="ECO:0007669"/>
    <property type="project" value="UniProtKB-EC"/>
</dbReference>
<keyword evidence="5" id="KW-0560">Oxidoreductase</keyword>
<organism evidence="7 8">
    <name type="scientific">Didymella exigua CBS 183.55</name>
    <dbReference type="NCBI Taxonomy" id="1150837"/>
    <lineage>
        <taxon>Eukaryota</taxon>
        <taxon>Fungi</taxon>
        <taxon>Dikarya</taxon>
        <taxon>Ascomycota</taxon>
        <taxon>Pezizomycotina</taxon>
        <taxon>Dothideomycetes</taxon>
        <taxon>Pleosporomycetidae</taxon>
        <taxon>Pleosporales</taxon>
        <taxon>Pleosporineae</taxon>
        <taxon>Didymellaceae</taxon>
        <taxon>Didymella</taxon>
    </lineage>
</organism>
<dbReference type="InterPro" id="IPR037217">
    <property type="entry name" value="Trp/Indoleamine_2_3_dOase-like"/>
</dbReference>
<keyword evidence="4 5" id="KW-0349">Heme</keyword>
<sequence>MDVNNIASNKATLRHATAPKSSHETEQALSILVEKDGAGSWPPKATHGDWPSELQPFHDIYLETIPFLSSKSPSFDDGIDVELRDQFRNLMTKKLNERIDLRRIQQLLSSIEAGDWSRCSRQAYNGFYCCIGVLRHAYRWAIIPLVKVAQDEKIIDFPAQIDIPWAYLQRQFGAESDSGSNTSNVLHNYNESGERAYKINVDISQLVTSTEDAFFRMFYDVEVMGYPMYRDMVAAVIAFEQGNKFDCLIHMRQINVQLRELLKVFYQNLVEARVAKGVWLGYCQSFQAWGAGRMIDGEFVEFDGVSGSHNLCFMVIDAFIGMKSYMNEQNLRRYVPRNQRSLIAAFRNHAFFEKLHKSNEKDISEEFGKIIQHLKVFRSAHRARVMPYLAQPAPERTMMTAGKSFQESESDAAHLKVLENMLVARLNETTAMGRKLLS</sequence>
<gene>
    <name evidence="7" type="ORF">M421DRAFT_71028</name>
</gene>
<dbReference type="EMBL" id="ML978988">
    <property type="protein sequence ID" value="KAF1924996.1"/>
    <property type="molecule type" value="Genomic_DNA"/>
</dbReference>
<dbReference type="GO" id="GO:0034354">
    <property type="term" value="P:'de novo' NAD+ biosynthetic process from L-tryptophan"/>
    <property type="evidence" value="ECO:0007669"/>
    <property type="project" value="TreeGrafter"/>
</dbReference>
<evidence type="ECO:0000256" key="2">
    <source>
        <dbReference type="ARBA" id="ARBA00022723"/>
    </source>
</evidence>
<dbReference type="GO" id="GO:0005737">
    <property type="term" value="C:cytoplasm"/>
    <property type="evidence" value="ECO:0007669"/>
    <property type="project" value="TreeGrafter"/>
</dbReference>
<keyword evidence="3 4" id="KW-0408">Iron</keyword>
<evidence type="ECO:0000313" key="7">
    <source>
        <dbReference type="EMBL" id="KAF1924996.1"/>
    </source>
</evidence>
<dbReference type="EC" id="1.13.11.52" evidence="5"/>
<dbReference type="GO" id="GO:0046872">
    <property type="term" value="F:metal ion binding"/>
    <property type="evidence" value="ECO:0007669"/>
    <property type="project" value="UniProtKB-UniRule"/>
</dbReference>
<dbReference type="PANTHER" id="PTHR28657">
    <property type="entry name" value="INDOLEAMINE 2,3-DIOXYGENASE"/>
    <property type="match status" value="1"/>
</dbReference>
<dbReference type="OrthoDB" id="4662583at2759"/>
<dbReference type="GeneID" id="54354425"/>
<evidence type="ECO:0000256" key="6">
    <source>
        <dbReference type="SAM" id="MobiDB-lite"/>
    </source>
</evidence>
<feature type="region of interest" description="Disordered" evidence="6">
    <location>
        <begin position="1"/>
        <end position="26"/>
    </location>
</feature>
<feature type="compositionally biased region" description="Polar residues" evidence="6">
    <location>
        <begin position="1"/>
        <end position="11"/>
    </location>
</feature>
<name>A0A6A5REP4_9PLEO</name>
<dbReference type="SUPFAM" id="SSF140959">
    <property type="entry name" value="Indolic compounds 2,3-dioxygenase-like"/>
    <property type="match status" value="1"/>
</dbReference>
<dbReference type="Proteomes" id="UP000800082">
    <property type="component" value="Unassembled WGS sequence"/>
</dbReference>
<feature type="binding site" description="proximal binding residue" evidence="4">
    <location>
        <position position="381"/>
    </location>
    <ligand>
        <name>heme b</name>
        <dbReference type="ChEBI" id="CHEBI:60344"/>
    </ligand>
    <ligandPart>
        <name>Fe</name>
        <dbReference type="ChEBI" id="CHEBI:18248"/>
    </ligandPart>
</feature>
<comment type="function">
    <text evidence="5">Produces N-formyl-kynurenine through the oxidation of tryptophan.</text>
</comment>
<dbReference type="GO" id="GO:0019441">
    <property type="term" value="P:L-tryptophan catabolic process to kynurenine"/>
    <property type="evidence" value="ECO:0007669"/>
    <property type="project" value="UniProtKB-UniRule"/>
</dbReference>
<dbReference type="InterPro" id="IPR000898">
    <property type="entry name" value="Indolamine_dOase"/>
</dbReference>
<dbReference type="Pfam" id="PF01231">
    <property type="entry name" value="IDO"/>
    <property type="match status" value="1"/>
</dbReference>
<evidence type="ECO:0000256" key="1">
    <source>
        <dbReference type="ARBA" id="ARBA00007119"/>
    </source>
</evidence>
<accession>A0A6A5REP4</accession>
<dbReference type="AlphaFoldDB" id="A0A6A5REP4"/>
<evidence type="ECO:0000256" key="4">
    <source>
        <dbReference type="PIRSR" id="PIRSR600898-1"/>
    </source>
</evidence>
<comment type="similarity">
    <text evidence="1 5">Belongs to the indoleamine 2,3-dioxygenase family.</text>
</comment>
<proteinExistence type="inferred from homology"/>
<evidence type="ECO:0000256" key="3">
    <source>
        <dbReference type="ARBA" id="ARBA00023004"/>
    </source>
</evidence>
<dbReference type="RefSeq" id="XP_033445248.1">
    <property type="nucleotide sequence ID" value="XM_033596758.1"/>
</dbReference>